<evidence type="ECO:0000256" key="2">
    <source>
        <dbReference type="ARBA" id="ARBA00022475"/>
    </source>
</evidence>
<keyword evidence="5 8" id="KW-1133">Transmembrane helix</keyword>
<dbReference type="InterPro" id="IPR018584">
    <property type="entry name" value="GT87"/>
</dbReference>
<evidence type="ECO:0000256" key="8">
    <source>
        <dbReference type="SAM" id="Phobius"/>
    </source>
</evidence>
<evidence type="ECO:0000256" key="5">
    <source>
        <dbReference type="ARBA" id="ARBA00022989"/>
    </source>
</evidence>
<feature type="transmembrane region" description="Helical" evidence="8">
    <location>
        <begin position="382"/>
        <end position="404"/>
    </location>
</feature>
<organism evidence="9 10">
    <name type="scientific">Corynebacterium striatum</name>
    <dbReference type="NCBI Taxonomy" id="43770"/>
    <lineage>
        <taxon>Bacteria</taxon>
        <taxon>Bacillati</taxon>
        <taxon>Actinomycetota</taxon>
        <taxon>Actinomycetes</taxon>
        <taxon>Mycobacteriales</taxon>
        <taxon>Corynebacteriaceae</taxon>
        <taxon>Corynebacterium</taxon>
    </lineage>
</organism>
<protein>
    <recommendedName>
        <fullName evidence="11">Arabinofuranosyl transferase C</fullName>
    </recommendedName>
</protein>
<feature type="transmembrane region" description="Helical" evidence="8">
    <location>
        <begin position="34"/>
        <end position="56"/>
    </location>
</feature>
<feature type="transmembrane region" description="Helical" evidence="8">
    <location>
        <begin position="191"/>
        <end position="213"/>
    </location>
</feature>
<dbReference type="AlphaFoldDB" id="A0AAQ1TVU5"/>
<feature type="transmembrane region" description="Helical" evidence="8">
    <location>
        <begin position="306"/>
        <end position="324"/>
    </location>
</feature>
<dbReference type="Pfam" id="PF09594">
    <property type="entry name" value="GT87"/>
    <property type="match status" value="1"/>
</dbReference>
<evidence type="ECO:0000313" key="10">
    <source>
        <dbReference type="Proteomes" id="UP000315234"/>
    </source>
</evidence>
<proteinExistence type="inferred from homology"/>
<dbReference type="Proteomes" id="UP000315234">
    <property type="component" value="Unassembled WGS sequence"/>
</dbReference>
<evidence type="ECO:0000256" key="6">
    <source>
        <dbReference type="ARBA" id="ARBA00023136"/>
    </source>
</evidence>
<keyword evidence="2" id="KW-1003">Cell membrane</keyword>
<feature type="transmembrane region" description="Helical" evidence="8">
    <location>
        <begin position="279"/>
        <end position="299"/>
    </location>
</feature>
<evidence type="ECO:0000256" key="7">
    <source>
        <dbReference type="ARBA" id="ARBA00024033"/>
    </source>
</evidence>
<accession>A0AAQ1TVU5</accession>
<evidence type="ECO:0000256" key="4">
    <source>
        <dbReference type="ARBA" id="ARBA00022692"/>
    </source>
</evidence>
<comment type="subcellular location">
    <subcellularLocation>
        <location evidence="1">Cell membrane</location>
        <topology evidence="1">Multi-pass membrane protein</topology>
    </subcellularLocation>
</comment>
<name>A0AAQ1TVU5_CORST</name>
<reference evidence="9 10" key="1">
    <citation type="submission" date="2019-06" db="EMBL/GenBank/DDBJ databases">
        <title>Draft genome sequence of Corynebacterium striatum NBRC 15291.</title>
        <authorList>
            <person name="Miura T."/>
            <person name="Furukawa M."/>
            <person name="Shimamura M."/>
            <person name="Ohyama Y."/>
            <person name="Yamazoe A."/>
            <person name="Kawasaki H."/>
        </authorList>
    </citation>
    <scope>NUCLEOTIDE SEQUENCE [LARGE SCALE GENOMIC DNA]</scope>
    <source>
        <strain evidence="9 10">NBRC 15291</strain>
    </source>
</reference>
<evidence type="ECO:0000256" key="3">
    <source>
        <dbReference type="ARBA" id="ARBA00022679"/>
    </source>
</evidence>
<feature type="transmembrane region" description="Helical" evidence="8">
    <location>
        <begin position="353"/>
        <end position="370"/>
    </location>
</feature>
<comment type="caution">
    <text evidence="9">The sequence shown here is derived from an EMBL/GenBank/DDBJ whole genome shotgun (WGS) entry which is preliminary data.</text>
</comment>
<dbReference type="EMBL" id="BJLD01000002">
    <property type="protein sequence ID" value="GEA43633.1"/>
    <property type="molecule type" value="Genomic_DNA"/>
</dbReference>
<sequence>MPITAARKLHDVSSQSPATIDAAAVPPHARSGRILTIAAWPLALLLIVHRVFVVALNGTPTDDFTTVFNAVRRFLDGQPVYDQAYNHVDPLYLYNPGATLLLSPLGMADFSLARGAFICANALAICAALAILTTVVGYSLRGPVFPVALVAAFATEAVINTLAFTNINGLLLLALSVFLWGILQSRRGPRVAAGIAIGLAILIKPQFAPLLFLPLVKKDWINIAGGVAVPVLFNAIAWPLVPGASGYLDNLVPYLGTTRDYANASWPGVQAYFGLSPTAYYPLWIALGVCTALSILGLLKWKESEPVFWALTTSGAIMVGIFFLSSLGQQYYSMWLFPMLFTVFLPRSVFHTWGAWAAAFFFLAPVEWSSTHWPVAGSWMTVFTATIGWGLLIVVTAASTIGWWREPKVKR</sequence>
<comment type="similarity">
    <text evidence="7">Belongs to the glycosyltransferase 87 family.</text>
</comment>
<gene>
    <name evidence="9" type="ORF">Cst04h_18030</name>
</gene>
<evidence type="ECO:0000313" key="9">
    <source>
        <dbReference type="EMBL" id="GEA43633.1"/>
    </source>
</evidence>
<feature type="transmembrane region" description="Helical" evidence="8">
    <location>
        <begin position="169"/>
        <end position="185"/>
    </location>
</feature>
<feature type="transmembrane region" description="Helical" evidence="8">
    <location>
        <begin position="115"/>
        <end position="138"/>
    </location>
</feature>
<keyword evidence="3" id="KW-0808">Transferase</keyword>
<feature type="transmembrane region" description="Helical" evidence="8">
    <location>
        <begin position="220"/>
        <end position="241"/>
    </location>
</feature>
<keyword evidence="6 8" id="KW-0472">Membrane</keyword>
<dbReference type="GO" id="GO:0005886">
    <property type="term" value="C:plasma membrane"/>
    <property type="evidence" value="ECO:0007669"/>
    <property type="project" value="UniProtKB-SubCell"/>
</dbReference>
<keyword evidence="4 8" id="KW-0812">Transmembrane</keyword>
<evidence type="ECO:0008006" key="11">
    <source>
        <dbReference type="Google" id="ProtNLM"/>
    </source>
</evidence>
<evidence type="ECO:0000256" key="1">
    <source>
        <dbReference type="ARBA" id="ARBA00004651"/>
    </source>
</evidence>
<dbReference type="GO" id="GO:0016758">
    <property type="term" value="F:hexosyltransferase activity"/>
    <property type="evidence" value="ECO:0007669"/>
    <property type="project" value="InterPro"/>
</dbReference>